<comment type="caution">
    <text evidence="3">The sequence shown here is derived from an EMBL/GenBank/DDBJ whole genome shotgun (WGS) entry which is preliminary data.</text>
</comment>
<feature type="compositionally biased region" description="Acidic residues" evidence="1">
    <location>
        <begin position="534"/>
        <end position="546"/>
    </location>
</feature>
<gene>
    <name evidence="3" type="ORF">NP493_1668g00017</name>
</gene>
<feature type="region of interest" description="Disordered" evidence="1">
    <location>
        <begin position="527"/>
        <end position="546"/>
    </location>
</feature>
<keyword evidence="4" id="KW-1185">Reference proteome</keyword>
<evidence type="ECO:0000313" key="3">
    <source>
        <dbReference type="EMBL" id="KAK2160080.1"/>
    </source>
</evidence>
<dbReference type="GO" id="GO:0046872">
    <property type="term" value="F:metal ion binding"/>
    <property type="evidence" value="ECO:0007669"/>
    <property type="project" value="InterPro"/>
</dbReference>
<protein>
    <recommendedName>
        <fullName evidence="2">MIB/HERC2 domain-containing protein</fullName>
    </recommendedName>
</protein>
<dbReference type="EMBL" id="JAODUO010001671">
    <property type="protein sequence ID" value="KAK2160080.1"/>
    <property type="molecule type" value="Genomic_DNA"/>
</dbReference>
<evidence type="ECO:0000259" key="2">
    <source>
        <dbReference type="PROSITE" id="PS51416"/>
    </source>
</evidence>
<proteinExistence type="predicted"/>
<evidence type="ECO:0000256" key="1">
    <source>
        <dbReference type="SAM" id="MobiDB-lite"/>
    </source>
</evidence>
<dbReference type="FunFam" id="2.30.30.40:FF:000074">
    <property type="entry name" value="E3 ubiquitin-protein ligase HERC2 isoform X1"/>
    <property type="match status" value="1"/>
</dbReference>
<feature type="compositionally biased region" description="Basic and acidic residues" evidence="1">
    <location>
        <begin position="125"/>
        <end position="137"/>
    </location>
</feature>
<evidence type="ECO:0000313" key="4">
    <source>
        <dbReference type="Proteomes" id="UP001209878"/>
    </source>
</evidence>
<sequence>MKFVPLLWPQGDPTNKLVVPLLWPHPGTPPINWWCPFCGHRGPQNSYEVCPSWPQKDTKGHCEVFICIVCGVLAVLSIKRTREVLYVLFVVSGLCCPSEGTQTEYNLELTAAAATFAEGEVKVFPKKTEGDDTKKEVDEDDVPGDTEKPAPHKQDAWAAVTSAVTSSRKFKWLRQRLTGSSTETDLMAQIVDFVMYESPVDIEKLRKSLHYQVERAEIRLKGIQNMLTLVHRDHLIDSVRYALLCGWQGLPHTFGTPSRPAPHCLSNVALIPPCDRLLLEMTYSELSKWAIATLRDCVIRADRHFKCHGIDPCHHGNDNLSNKRTPVSLGCLGMSRFLLATLGLLTSEHQPNSISLLLNSYSVCSTAQVKLLALTQSVPNLIGKTAGSNTITSVSYVRLLLQLLLNLLDRLQPLTWLLINVIGPDPSNVPVENVKTVHAVLEEPRPRQQPQQAPIAGPALASVMKVGTRVMRGIDWKWGDQDGPPPSLGHVIGELGEDGWIRVQWDTGNTNSYRMGKEGKYDLKLVEPLAPSSNDDDEEEDEEVEDDAGVMSYLLTTSHSPWPGVMSYLLTTSHSPWPDVMSYLLSTSHSPWPDVMSYLLSTSHSPWPGVMSYLLTTSHSPWPDVMSYLLSTSHSPWPGVMSYLLTTSHSPWPDVMSYLLSTSHSPWPGVMSYLLTTYHSPWPNVMSYLLSTSHSPWPDVMSYLLSTSHSPWPDVMSYLLSTSHSPWPDVMSYLLSTSHSPWPDVMSYLLSTSHSPWPDVMSYLLSTSHSPWPGVMSYLLSTSHSPWPDVMSYLLTTSHSPWPGVMSYLLSTSHSPWPGVMSYLLTTSHSPWPGVMSYLLSTSHSPWPDVMSYLLSTSHSPWPDVMSYLLTTSHSPWPDVMSYLLTTSHSPWPDVMSYLLSTSHMFPDGAPLGNHHPTLLIKQATTQLLQSLTICAGVDADNAERAAIKTLSGLLRTLVDAGCSQALNVRHSRQAVSCEQHYTWANLGFIRSAALCAPMQRALSSEPWVQLCLRLTATEHTPSGASNLPRQILALQLLRTVLPSWESPHDCRRMRELIEKLCGILGNALLKCSPDPTLSTSALRPMDEGEPWQGRRKAPVPLSASYTSTLAEEMVVLLRSLHALDAWNPVINSYIVHHLHLLTDMLADHSVSLTLVDPQTLKDDTHRTQAAVMATLALIGGLDNRPRLGGSVTHGDWGPATITRIASNGKVTVQCHELRMPKVCRLTDLQVVPSDPFQVEKLPLNDALLATWTSLIHQLGLTSRSEKDMDGREVIAEELSVRTLRKQQLRLGLLKAAQTLLLQQNALRQVLSQPTSGATDCDCGATCGDEDGESVGPVLLMQHLMQAATQPSPVKAIFTRDELEVAALAVCQYLAACASNPEPELPLPVRQQESSHHSLYLSPPATPRLRTHRMRRSCPEATPTAEVILQLMEMGFPRKKIEFAIRALGEYICRGAKTY</sequence>
<feature type="region of interest" description="Disordered" evidence="1">
    <location>
        <begin position="125"/>
        <end position="153"/>
    </location>
</feature>
<name>A0AAD9JXP2_RIDPI</name>
<dbReference type="PROSITE" id="PS51416">
    <property type="entry name" value="MIB_HERC2"/>
    <property type="match status" value="1"/>
</dbReference>
<dbReference type="InterPro" id="IPR037252">
    <property type="entry name" value="Mib_Herc2_sf"/>
</dbReference>
<dbReference type="Proteomes" id="UP001209878">
    <property type="component" value="Unassembled WGS sequence"/>
</dbReference>
<dbReference type="GO" id="GO:0016567">
    <property type="term" value="P:protein ubiquitination"/>
    <property type="evidence" value="ECO:0007669"/>
    <property type="project" value="InterPro"/>
</dbReference>
<reference evidence="3" key="1">
    <citation type="journal article" date="2023" name="Mol. Biol. Evol.">
        <title>Third-Generation Sequencing Reveals the Adaptive Role of the Epigenome in Three Deep-Sea Polychaetes.</title>
        <authorList>
            <person name="Perez M."/>
            <person name="Aroh O."/>
            <person name="Sun Y."/>
            <person name="Lan Y."/>
            <person name="Juniper S.K."/>
            <person name="Young C.R."/>
            <person name="Angers B."/>
            <person name="Qian P.Y."/>
        </authorList>
    </citation>
    <scope>NUCLEOTIDE SEQUENCE</scope>
    <source>
        <strain evidence="3">R07B-5</strain>
    </source>
</reference>
<accession>A0AAD9JXP2</accession>
<dbReference type="Gene3D" id="2.30.30.40">
    <property type="entry name" value="SH3 Domains"/>
    <property type="match status" value="1"/>
</dbReference>
<dbReference type="SUPFAM" id="SSF159034">
    <property type="entry name" value="Mib/herc2 domain-like"/>
    <property type="match status" value="1"/>
</dbReference>
<dbReference type="GO" id="GO:0004842">
    <property type="term" value="F:ubiquitin-protein transferase activity"/>
    <property type="evidence" value="ECO:0007669"/>
    <property type="project" value="InterPro"/>
</dbReference>
<organism evidence="3 4">
    <name type="scientific">Ridgeia piscesae</name>
    <name type="common">Tubeworm</name>
    <dbReference type="NCBI Taxonomy" id="27915"/>
    <lineage>
        <taxon>Eukaryota</taxon>
        <taxon>Metazoa</taxon>
        <taxon>Spiralia</taxon>
        <taxon>Lophotrochozoa</taxon>
        <taxon>Annelida</taxon>
        <taxon>Polychaeta</taxon>
        <taxon>Sedentaria</taxon>
        <taxon>Canalipalpata</taxon>
        <taxon>Sabellida</taxon>
        <taxon>Siboglinidae</taxon>
        <taxon>Ridgeia</taxon>
    </lineage>
</organism>
<dbReference type="Pfam" id="PF06701">
    <property type="entry name" value="MIB_HERC2"/>
    <property type="match status" value="1"/>
</dbReference>
<feature type="domain" description="MIB/HERC2" evidence="2">
    <location>
        <begin position="456"/>
        <end position="529"/>
    </location>
</feature>
<dbReference type="InterPro" id="IPR010606">
    <property type="entry name" value="Mib_Herc2"/>
</dbReference>